<keyword evidence="12" id="KW-1185">Reference proteome</keyword>
<reference evidence="11" key="1">
    <citation type="submission" date="2018-07" db="EMBL/GenBank/DDBJ databases">
        <title>Comparative genomics of catfishes provides insights into carnivory and benthic adaptation.</title>
        <authorList>
            <person name="Zhang Y."/>
            <person name="Wang D."/>
            <person name="Peng Z."/>
            <person name="Zheng S."/>
            <person name="Shao F."/>
            <person name="Tao W."/>
        </authorList>
    </citation>
    <scope>NUCLEOTIDE SEQUENCE</scope>
    <source>
        <strain evidence="11">Chongqing</strain>
    </source>
</reference>
<feature type="non-terminal residue" evidence="11">
    <location>
        <position position="419"/>
    </location>
</feature>
<evidence type="ECO:0000256" key="7">
    <source>
        <dbReference type="ARBA" id="ARBA00031239"/>
    </source>
</evidence>
<evidence type="ECO:0000256" key="9">
    <source>
        <dbReference type="SAM" id="Phobius"/>
    </source>
</evidence>
<evidence type="ECO:0000256" key="2">
    <source>
        <dbReference type="ARBA" id="ARBA00014050"/>
    </source>
</evidence>
<feature type="domain" description="RING-type" evidence="10">
    <location>
        <begin position="5"/>
        <end position="52"/>
    </location>
</feature>
<dbReference type="InterPro" id="IPR042285">
    <property type="entry name" value="RNF182"/>
</dbReference>
<organism evidence="11 12">
    <name type="scientific">Silurus asotus</name>
    <name type="common">Amur catfish</name>
    <name type="synonym">Parasilurus asotus</name>
    <dbReference type="NCBI Taxonomy" id="30991"/>
    <lineage>
        <taxon>Eukaryota</taxon>
        <taxon>Metazoa</taxon>
        <taxon>Chordata</taxon>
        <taxon>Craniata</taxon>
        <taxon>Vertebrata</taxon>
        <taxon>Euteleostomi</taxon>
        <taxon>Actinopterygii</taxon>
        <taxon>Neopterygii</taxon>
        <taxon>Teleostei</taxon>
        <taxon>Ostariophysi</taxon>
        <taxon>Siluriformes</taxon>
        <taxon>Siluridae</taxon>
        <taxon>Silurus</taxon>
    </lineage>
</organism>
<keyword evidence="9" id="KW-0472">Membrane</keyword>
<dbReference type="AlphaFoldDB" id="A0AAD5ANT9"/>
<evidence type="ECO:0000256" key="4">
    <source>
        <dbReference type="ARBA" id="ARBA00022771"/>
    </source>
</evidence>
<evidence type="ECO:0000256" key="1">
    <source>
        <dbReference type="ARBA" id="ARBA00011482"/>
    </source>
</evidence>
<dbReference type="PANTHER" id="PTHR46675">
    <property type="entry name" value="E3 UBIQUITIN-PROTEIN LIGASE RNF182"/>
    <property type="match status" value="1"/>
</dbReference>
<dbReference type="PROSITE" id="PS00518">
    <property type="entry name" value="ZF_RING_1"/>
    <property type="match status" value="1"/>
</dbReference>
<evidence type="ECO:0000256" key="6">
    <source>
        <dbReference type="ARBA" id="ARBA00030086"/>
    </source>
</evidence>
<comment type="caution">
    <text evidence="11">The sequence shown here is derived from an EMBL/GenBank/DDBJ whole genome shotgun (WGS) entry which is preliminary data.</text>
</comment>
<dbReference type="PROSITE" id="PS50089">
    <property type="entry name" value="ZF_RING_2"/>
    <property type="match status" value="1"/>
</dbReference>
<evidence type="ECO:0000259" key="10">
    <source>
        <dbReference type="PROSITE" id="PS50089"/>
    </source>
</evidence>
<keyword evidence="9" id="KW-0812">Transmembrane</keyword>
<dbReference type="InterPro" id="IPR001841">
    <property type="entry name" value="Znf_RING"/>
</dbReference>
<comment type="subunit">
    <text evidence="1">Interacts with ATP6V0C.</text>
</comment>
<evidence type="ECO:0000256" key="8">
    <source>
        <dbReference type="PROSITE-ProRule" id="PRU00175"/>
    </source>
</evidence>
<keyword evidence="5" id="KW-0862">Zinc</keyword>
<gene>
    <name evidence="11" type="ORF">C0J50_20963</name>
</gene>
<evidence type="ECO:0000256" key="5">
    <source>
        <dbReference type="ARBA" id="ARBA00022833"/>
    </source>
</evidence>
<dbReference type="GO" id="GO:0008270">
    <property type="term" value="F:zinc ion binding"/>
    <property type="evidence" value="ECO:0007669"/>
    <property type="project" value="UniProtKB-KW"/>
</dbReference>
<feature type="non-terminal residue" evidence="11">
    <location>
        <position position="1"/>
    </location>
</feature>
<protein>
    <recommendedName>
        <fullName evidence="2">E3 ubiquitin-protein ligase RNF182</fullName>
    </recommendedName>
    <alternativeName>
        <fullName evidence="7">RING finger protein 182</fullName>
    </alternativeName>
    <alternativeName>
        <fullName evidence="6">RING-type E3 ubiquitin transferase RNF182</fullName>
    </alternativeName>
</protein>
<dbReference type="PANTHER" id="PTHR46675:SF3">
    <property type="entry name" value="E3 UBIQUITIN-PROTEIN LIGASE RNF182"/>
    <property type="match status" value="1"/>
</dbReference>
<sequence length="419" mass="46656">EELECKICYSRYDARARKPKLLACLHRVCARCLKKMAEMESSPGTVSCPFCRHQTHVPDEEIWLLQDDSNIMAILSYQEQIRKSGSMPVGEVLLTPNSLSGGEIGTGGEGGGEQSHSSSDCLVITIMEVPGESTSADSSGMLNMVRLYRPASLDSLPCHVPVQKWRSWTSRSVPRFVMGFLCLLYFSSLPLGIYLLMIQQLTLGVILAAFIKLSACFQQMATCLGSNTDSSLLRDELEETRGQAHKICTGLQRRLLELLVETEQKQDDREQVERIWVLLLSALENFQQQLKRVIALQELFPIAVKKDRQALINTGASGGGTEVAGRAAMVQSPWVVKECTEKPDLQGHVLEIETLLQEMLQKVNVPLWSVKPMQKAWAEGTQEEDDDILEGMMEVEVVAPDGKSSCCSHSKCRLRCIFC</sequence>
<accession>A0AAD5ANT9</accession>
<dbReference type="InterPro" id="IPR013083">
    <property type="entry name" value="Znf_RING/FYVE/PHD"/>
</dbReference>
<keyword evidence="3" id="KW-0479">Metal-binding</keyword>
<evidence type="ECO:0000313" key="12">
    <source>
        <dbReference type="Proteomes" id="UP001205998"/>
    </source>
</evidence>
<dbReference type="EMBL" id="MU551666">
    <property type="protein sequence ID" value="KAI5619566.1"/>
    <property type="molecule type" value="Genomic_DNA"/>
</dbReference>
<proteinExistence type="predicted"/>
<dbReference type="Pfam" id="PF14634">
    <property type="entry name" value="zf-RING_5"/>
    <property type="match status" value="1"/>
</dbReference>
<dbReference type="SMART" id="SM00184">
    <property type="entry name" value="RING"/>
    <property type="match status" value="1"/>
</dbReference>
<evidence type="ECO:0000256" key="3">
    <source>
        <dbReference type="ARBA" id="ARBA00022723"/>
    </source>
</evidence>
<keyword evidence="9" id="KW-1133">Transmembrane helix</keyword>
<feature type="transmembrane region" description="Helical" evidence="9">
    <location>
        <begin position="176"/>
        <end position="197"/>
    </location>
</feature>
<dbReference type="InterPro" id="IPR017907">
    <property type="entry name" value="Znf_RING_CS"/>
</dbReference>
<name>A0AAD5ANT9_SILAS</name>
<keyword evidence="4 8" id="KW-0863">Zinc-finger</keyword>
<dbReference type="Gene3D" id="3.30.40.10">
    <property type="entry name" value="Zinc/RING finger domain, C3HC4 (zinc finger)"/>
    <property type="match status" value="1"/>
</dbReference>
<dbReference type="SUPFAM" id="SSF57850">
    <property type="entry name" value="RING/U-box"/>
    <property type="match status" value="1"/>
</dbReference>
<dbReference type="Proteomes" id="UP001205998">
    <property type="component" value="Unassembled WGS sequence"/>
</dbReference>
<evidence type="ECO:0000313" key="11">
    <source>
        <dbReference type="EMBL" id="KAI5619566.1"/>
    </source>
</evidence>
<dbReference type="CDD" id="cd16555">
    <property type="entry name" value="RING-HC_RNF182"/>
    <property type="match status" value="1"/>
</dbReference>
<dbReference type="InterPro" id="IPR047986">
    <property type="entry name" value="RNF182_RING-HC"/>
</dbReference>